<evidence type="ECO:0000256" key="11">
    <source>
        <dbReference type="ARBA" id="ARBA00041557"/>
    </source>
</evidence>
<gene>
    <name evidence="14" type="primary">Wdr78</name>
    <name evidence="14" type="ORF">EUBBOU_R01102</name>
</gene>
<keyword evidence="7" id="KW-0206">Cytoskeleton</keyword>
<feature type="non-terminal residue" evidence="14">
    <location>
        <position position="714"/>
    </location>
</feature>
<accession>A0A7K8X1P2</accession>
<evidence type="ECO:0000256" key="10">
    <source>
        <dbReference type="ARBA" id="ARBA00040002"/>
    </source>
</evidence>
<dbReference type="InterPro" id="IPR036322">
    <property type="entry name" value="WD40_repeat_dom_sf"/>
</dbReference>
<dbReference type="SMART" id="SM00320">
    <property type="entry name" value="WD40"/>
    <property type="match status" value="5"/>
</dbReference>
<dbReference type="FunFam" id="2.130.10.10:FF:001248">
    <property type="entry name" value="WD repeat domain 78"/>
    <property type="match status" value="1"/>
</dbReference>
<dbReference type="GO" id="GO:0120293">
    <property type="term" value="C:dynein axonemal particle"/>
    <property type="evidence" value="ECO:0007669"/>
    <property type="project" value="UniProtKB-SubCell"/>
</dbReference>
<comment type="caution">
    <text evidence="14">The sequence shown here is derived from an EMBL/GenBank/DDBJ whole genome shotgun (WGS) entry which is preliminary data.</text>
</comment>
<keyword evidence="5" id="KW-0282">Flagellum</keyword>
<dbReference type="PROSITE" id="PS50082">
    <property type="entry name" value="WD_REPEATS_2"/>
    <property type="match status" value="2"/>
</dbReference>
<proteinExistence type="predicted"/>
<feature type="region of interest" description="Disordered" evidence="13">
    <location>
        <begin position="317"/>
        <end position="336"/>
    </location>
</feature>
<feature type="non-terminal residue" evidence="14">
    <location>
        <position position="1"/>
    </location>
</feature>
<dbReference type="Proteomes" id="UP000583613">
    <property type="component" value="Unassembled WGS sequence"/>
</dbReference>
<keyword evidence="15" id="KW-1185">Reference proteome</keyword>
<dbReference type="GO" id="GO:0005858">
    <property type="term" value="C:axonemal dynein complex"/>
    <property type="evidence" value="ECO:0007669"/>
    <property type="project" value="TreeGrafter"/>
</dbReference>
<evidence type="ECO:0000256" key="13">
    <source>
        <dbReference type="SAM" id="MobiDB-lite"/>
    </source>
</evidence>
<dbReference type="InterPro" id="IPR001680">
    <property type="entry name" value="WD40_rpt"/>
</dbReference>
<keyword evidence="2" id="KW-0963">Cytoplasm</keyword>
<dbReference type="GO" id="GO:0003341">
    <property type="term" value="P:cilium movement"/>
    <property type="evidence" value="ECO:0007669"/>
    <property type="project" value="TreeGrafter"/>
</dbReference>
<feature type="repeat" description="WD" evidence="12">
    <location>
        <begin position="582"/>
        <end position="614"/>
    </location>
</feature>
<sequence length="714" mass="78640">LQVFGDGGQDVTPHPLFTPDSSTAAARQCELLAPSTCPGTTGSSLLSFFSTVQTSEVNAAVGSFSRSSVPNALTAVSILDGTAEPGSGGDTTDVQVRQEEIKNLTEEDLDRRVDLFLTETETLWLLEQPSVVVSTESEDAARVQERNRLYADVCAARPGSERFVATAMHTLGTAAKHKEAQCATVLLQDKGVMATSWDLYDSFNAPETDPRSRAEGSRATTGRSSKSHPAEEHHQLTPSSSDTGCKPSSAAMLVSARSHKDQEHPSEAILMAESFQQGLVFVERILMENIFQPKLAAYRQLPVFRDSDVATDTRAAVEEAGQEEHDEEKEDKEEEIVTGPSILLDLNRNPEAVDPPSLEWLWSYTCALTKGHNVSSMAWSKGNPDLLAVGYGAFDFKEQKKGLACCWSLKNPRWPECVFLCEHGVTALDFSTACPHLLAVGMYNGSVAVFDVRSSTLLDSSDSLNHHIGPVWQLRWVEQDRGPKRGGKKERLLSVSADGRITEWFLQPRLDCTDVMKIKRTGVRERFPGEKERESEDLLSREAPGMCFDFHPKDTNVYLAGTEEGHIHLCSCSCNEWFLKTYRGHKAPVYKVAWNPFSTDMFLSCSADWRMILWHQDCQAPVLRLRSTAAVVHDIVWSPASEFIFAAAHESRAELWDLRVSISDPTISCSASPGVTFTSVLFPRNSNCLLVGDSKGEVSVLQLQNLDVSSSSQV</sequence>
<evidence type="ECO:0000313" key="15">
    <source>
        <dbReference type="Proteomes" id="UP000583613"/>
    </source>
</evidence>
<comment type="subcellular location">
    <subcellularLocation>
        <location evidence="1">Cytoplasm</location>
        <location evidence="1">Cytoskeleton</location>
        <location evidence="1">Flagellum axoneme</location>
    </subcellularLocation>
    <subcellularLocation>
        <location evidence="9">Dynein axonemal particle</location>
    </subcellularLocation>
</comment>
<evidence type="ECO:0000256" key="1">
    <source>
        <dbReference type="ARBA" id="ARBA00004611"/>
    </source>
</evidence>
<dbReference type="PANTHER" id="PTHR12442">
    <property type="entry name" value="DYNEIN INTERMEDIATE CHAIN"/>
    <property type="match status" value="1"/>
</dbReference>
<keyword evidence="4" id="KW-0677">Repeat</keyword>
<keyword evidence="6" id="KW-0969">Cilium</keyword>
<organism evidence="14 15">
    <name type="scientific">Eubucco bourcierii</name>
    <name type="common">red-headed barbet</name>
    <dbReference type="NCBI Taxonomy" id="91767"/>
    <lineage>
        <taxon>Eukaryota</taxon>
        <taxon>Metazoa</taxon>
        <taxon>Chordata</taxon>
        <taxon>Craniata</taxon>
        <taxon>Vertebrata</taxon>
        <taxon>Euteleostomi</taxon>
        <taxon>Archelosauria</taxon>
        <taxon>Archosauria</taxon>
        <taxon>Dinosauria</taxon>
        <taxon>Saurischia</taxon>
        <taxon>Theropoda</taxon>
        <taxon>Coelurosauria</taxon>
        <taxon>Aves</taxon>
        <taxon>Neognathae</taxon>
        <taxon>Neoaves</taxon>
        <taxon>Telluraves</taxon>
        <taxon>Coraciimorphae</taxon>
        <taxon>Piciformes</taxon>
        <taxon>Ramphastidae</taxon>
        <taxon>Eubucco</taxon>
    </lineage>
</organism>
<dbReference type="OrthoDB" id="10259804at2759"/>
<protein>
    <recommendedName>
        <fullName evidence="10">Dynein axonemal intermediate chain 4</fullName>
    </recommendedName>
    <alternativeName>
        <fullName evidence="11">WD repeat-containing protein 78</fullName>
    </alternativeName>
</protein>
<dbReference type="EMBL" id="VWZE01001249">
    <property type="protein sequence ID" value="NXF85203.1"/>
    <property type="molecule type" value="Genomic_DNA"/>
</dbReference>
<dbReference type="GO" id="GO:0045504">
    <property type="term" value="F:dynein heavy chain binding"/>
    <property type="evidence" value="ECO:0007669"/>
    <property type="project" value="TreeGrafter"/>
</dbReference>
<dbReference type="SUPFAM" id="SSF50978">
    <property type="entry name" value="WD40 repeat-like"/>
    <property type="match status" value="1"/>
</dbReference>
<reference evidence="14 15" key="1">
    <citation type="submission" date="2019-09" db="EMBL/GenBank/DDBJ databases">
        <title>Bird 10,000 Genomes (B10K) Project - Family phase.</title>
        <authorList>
            <person name="Zhang G."/>
        </authorList>
    </citation>
    <scope>NUCLEOTIDE SEQUENCE [LARGE SCALE GENOMIC DNA]</scope>
    <source>
        <strain evidence="14">B10K-DU-001-04</strain>
        <tissue evidence="14">Muscle</tissue>
    </source>
</reference>
<evidence type="ECO:0000256" key="12">
    <source>
        <dbReference type="PROSITE-ProRule" id="PRU00221"/>
    </source>
</evidence>
<evidence type="ECO:0000256" key="2">
    <source>
        <dbReference type="ARBA" id="ARBA00022490"/>
    </source>
</evidence>
<evidence type="ECO:0000256" key="4">
    <source>
        <dbReference type="ARBA" id="ARBA00022737"/>
    </source>
</evidence>
<evidence type="ECO:0000256" key="9">
    <source>
        <dbReference type="ARBA" id="ARBA00024190"/>
    </source>
</evidence>
<evidence type="ECO:0000256" key="3">
    <source>
        <dbReference type="ARBA" id="ARBA00022574"/>
    </source>
</evidence>
<evidence type="ECO:0000256" key="6">
    <source>
        <dbReference type="ARBA" id="ARBA00023069"/>
    </source>
</evidence>
<evidence type="ECO:0000313" key="14">
    <source>
        <dbReference type="EMBL" id="NXF85203.1"/>
    </source>
</evidence>
<name>A0A7K8X1P2_9PICI</name>
<dbReference type="InterPro" id="IPR050687">
    <property type="entry name" value="Dynein_IC"/>
</dbReference>
<dbReference type="InterPro" id="IPR015943">
    <property type="entry name" value="WD40/YVTN_repeat-like_dom_sf"/>
</dbReference>
<evidence type="ECO:0000256" key="7">
    <source>
        <dbReference type="ARBA" id="ARBA00023212"/>
    </source>
</evidence>
<dbReference type="Pfam" id="PF00400">
    <property type="entry name" value="WD40"/>
    <property type="match status" value="1"/>
</dbReference>
<evidence type="ECO:0000256" key="8">
    <source>
        <dbReference type="ARBA" id="ARBA00023273"/>
    </source>
</evidence>
<keyword evidence="8" id="KW-0966">Cell projection</keyword>
<dbReference type="AlphaFoldDB" id="A0A7K8X1P2"/>
<evidence type="ECO:0000256" key="5">
    <source>
        <dbReference type="ARBA" id="ARBA00022846"/>
    </source>
</evidence>
<feature type="repeat" description="WD" evidence="12">
    <location>
        <begin position="625"/>
        <end position="659"/>
    </location>
</feature>
<dbReference type="PANTHER" id="PTHR12442:SF12">
    <property type="entry name" value="DYNEIN AXONEMAL INTERMEDIATE CHAIN 4"/>
    <property type="match status" value="1"/>
</dbReference>
<dbReference type="Gene3D" id="2.130.10.10">
    <property type="entry name" value="YVTN repeat-like/Quinoprotein amine dehydrogenase"/>
    <property type="match status" value="2"/>
</dbReference>
<keyword evidence="3 12" id="KW-0853">WD repeat</keyword>
<feature type="compositionally biased region" description="Acidic residues" evidence="13">
    <location>
        <begin position="320"/>
        <end position="336"/>
    </location>
</feature>
<dbReference type="GO" id="GO:0045503">
    <property type="term" value="F:dynein light chain binding"/>
    <property type="evidence" value="ECO:0007669"/>
    <property type="project" value="TreeGrafter"/>
</dbReference>
<feature type="region of interest" description="Disordered" evidence="13">
    <location>
        <begin position="203"/>
        <end position="261"/>
    </location>
</feature>